<evidence type="ECO:0000256" key="11">
    <source>
        <dbReference type="PROSITE-ProRule" id="PRU01360"/>
    </source>
</evidence>
<keyword evidence="3 11" id="KW-0813">Transport</keyword>
<dbReference type="InterPro" id="IPR037066">
    <property type="entry name" value="Plug_dom_sf"/>
</dbReference>
<evidence type="ECO:0000256" key="1">
    <source>
        <dbReference type="ARBA" id="ARBA00004571"/>
    </source>
</evidence>
<dbReference type="GO" id="GO:0015344">
    <property type="term" value="F:siderophore uptake transmembrane transporter activity"/>
    <property type="evidence" value="ECO:0007669"/>
    <property type="project" value="TreeGrafter"/>
</dbReference>
<name>A0A9X7V217_9GAMM</name>
<sequence>MRTGADAIDIEADNGGGHGRSCSVFQSPPSYQPPAAGSGFTAVCKITGRLPACNAMVYQRCAAHQNARHCRFTQGITMKVSAPSLLTAAILAAPFAMAQTSPLQLDTQQVSGQLFSHNIAEQAFAVEVLERSDIARLPVMNIADALEWVGGLDVRQRGSGGTQVDLGIRGAGYEQTLILLDGVRMNDPQTGHHNFDLPVVLEDIERIEIVRGPGAGQYGPNGNAGVINLVTRKRVDSDNGRAAGIKAEAGRDDFRRGVISLGKTSGNWSHFVAGQQQQADSYIAGADLGYKTRQGNYRLSYQGQQHSTVLGLGYVDKAFGAQGFYGPASARANEHTIQRHAYLTHDMRLNGGQGVDVALNYRQHDDRFYYLSYAPSAHQTNALQARLRYRLNNQLALGYEHNREEIDSTSVTGNQHQRNYDSAFVYGHYDAGPVQLAGSLSYLTYDDGDSYSLPVLGLTLPLGAHQLYLNGGKSVRVPTLNDLYLNQAANKGNPLVKPEQTTSAELGARLNLAGVQTRLAVFTRDTENAIDYTRSQQDIDSNISYYTARNVRAIDTRGADIELDASALLAQQGWQKVSLSYTWLDQDFTNQYREARYTQSQLRHQAILALAYEVLPQLTLTSLYKYEERYDQAGYQLWDLGLKKHYDGWHWAVALSNALDEDYIDSGFIAAPGRSLRVELAAGF</sequence>
<evidence type="ECO:0000313" key="15">
    <source>
        <dbReference type="EMBL" id="QQD24184.1"/>
    </source>
</evidence>
<dbReference type="Gene3D" id="2.40.170.20">
    <property type="entry name" value="TonB-dependent receptor, beta-barrel domain"/>
    <property type="match status" value="1"/>
</dbReference>
<keyword evidence="6" id="KW-0732">Signal</keyword>
<dbReference type="InterPro" id="IPR039426">
    <property type="entry name" value="TonB-dep_rcpt-like"/>
</dbReference>
<dbReference type="InterPro" id="IPR036942">
    <property type="entry name" value="Beta-barrel_TonB_sf"/>
</dbReference>
<proteinExistence type="inferred from homology"/>
<dbReference type="GO" id="GO:0044718">
    <property type="term" value="P:siderophore transmembrane transport"/>
    <property type="evidence" value="ECO:0007669"/>
    <property type="project" value="TreeGrafter"/>
</dbReference>
<dbReference type="InterPro" id="IPR012910">
    <property type="entry name" value="Plug_dom"/>
</dbReference>
<dbReference type="Pfam" id="PF07715">
    <property type="entry name" value="Plug"/>
    <property type="match status" value="1"/>
</dbReference>
<dbReference type="AlphaFoldDB" id="A0A9X7V217"/>
<evidence type="ECO:0000256" key="4">
    <source>
        <dbReference type="ARBA" id="ARBA00022452"/>
    </source>
</evidence>
<accession>A0A9X7V217</accession>
<evidence type="ECO:0000256" key="6">
    <source>
        <dbReference type="ARBA" id="ARBA00022729"/>
    </source>
</evidence>
<comment type="subcellular location">
    <subcellularLocation>
        <location evidence="1 11">Cell outer membrane</location>
        <topology evidence="1 11">Multi-pass membrane protein</topology>
    </subcellularLocation>
</comment>
<reference evidence="15 16" key="1">
    <citation type="submission" date="2019-11" db="EMBL/GenBank/DDBJ databases">
        <title>Venatorbacter sp. nov. a predator of Campylobacter and other Gram-negative bacteria.</title>
        <authorList>
            <person name="Saeedi A."/>
            <person name="Cummings N.J."/>
            <person name="Connerton I.F."/>
            <person name="Connerton P.L."/>
        </authorList>
    </citation>
    <scope>NUCLEOTIDE SEQUENCE [LARGE SCALE GENOMIC DNA]</scope>
    <source>
        <strain evidence="15">XL5</strain>
    </source>
</reference>
<dbReference type="PANTHER" id="PTHR30069:SF29">
    <property type="entry name" value="HEMOGLOBIN AND HEMOGLOBIN-HAPTOGLOBIN-BINDING PROTEIN 1-RELATED"/>
    <property type="match status" value="1"/>
</dbReference>
<evidence type="ECO:0000256" key="12">
    <source>
        <dbReference type="RuleBase" id="RU003357"/>
    </source>
</evidence>
<evidence type="ECO:0000313" key="16">
    <source>
        <dbReference type="Proteomes" id="UP000596074"/>
    </source>
</evidence>
<dbReference type="Proteomes" id="UP000596074">
    <property type="component" value="Chromosome"/>
</dbReference>
<dbReference type="Pfam" id="PF00593">
    <property type="entry name" value="TonB_dep_Rec_b-barrel"/>
    <property type="match status" value="1"/>
</dbReference>
<keyword evidence="16" id="KW-1185">Reference proteome</keyword>
<keyword evidence="7 12" id="KW-0798">TonB box</keyword>
<dbReference type="SUPFAM" id="SSF56935">
    <property type="entry name" value="Porins"/>
    <property type="match status" value="1"/>
</dbReference>
<evidence type="ECO:0000256" key="5">
    <source>
        <dbReference type="ARBA" id="ARBA00022692"/>
    </source>
</evidence>
<evidence type="ECO:0000256" key="7">
    <source>
        <dbReference type="ARBA" id="ARBA00023077"/>
    </source>
</evidence>
<evidence type="ECO:0000259" key="14">
    <source>
        <dbReference type="Pfam" id="PF07715"/>
    </source>
</evidence>
<feature type="domain" description="TonB-dependent receptor plug" evidence="14">
    <location>
        <begin position="120"/>
        <end position="226"/>
    </location>
</feature>
<keyword evidence="8 11" id="KW-0472">Membrane</keyword>
<dbReference type="EMBL" id="CP046056">
    <property type="protein sequence ID" value="QQD24184.1"/>
    <property type="molecule type" value="Genomic_DNA"/>
</dbReference>
<evidence type="ECO:0000256" key="3">
    <source>
        <dbReference type="ARBA" id="ARBA00022448"/>
    </source>
</evidence>
<evidence type="ECO:0000256" key="8">
    <source>
        <dbReference type="ARBA" id="ARBA00023136"/>
    </source>
</evidence>
<dbReference type="InterPro" id="IPR000531">
    <property type="entry name" value="Beta-barrel_TonB"/>
</dbReference>
<dbReference type="PANTHER" id="PTHR30069">
    <property type="entry name" value="TONB-DEPENDENT OUTER MEMBRANE RECEPTOR"/>
    <property type="match status" value="1"/>
</dbReference>
<protein>
    <submittedName>
        <fullName evidence="15">TonB-dependent receptor</fullName>
    </submittedName>
</protein>
<feature type="domain" description="TonB-dependent receptor-like beta-barrel" evidence="13">
    <location>
        <begin position="290"/>
        <end position="655"/>
    </location>
</feature>
<gene>
    <name evidence="15" type="ORF">GJQ55_06710</name>
</gene>
<evidence type="ECO:0000256" key="10">
    <source>
        <dbReference type="ARBA" id="ARBA00023237"/>
    </source>
</evidence>
<dbReference type="KEGG" id="vcw:GJQ55_06710"/>
<keyword evidence="5 11" id="KW-0812">Transmembrane</keyword>
<evidence type="ECO:0000259" key="13">
    <source>
        <dbReference type="Pfam" id="PF00593"/>
    </source>
</evidence>
<organism evidence="15 16">
    <name type="scientific">Venatoribacter cucullus</name>
    <dbReference type="NCBI Taxonomy" id="2661630"/>
    <lineage>
        <taxon>Bacteria</taxon>
        <taxon>Pseudomonadati</taxon>
        <taxon>Pseudomonadota</taxon>
        <taxon>Gammaproteobacteria</taxon>
        <taxon>Oceanospirillales</taxon>
        <taxon>Oceanospirillaceae</taxon>
        <taxon>Venatoribacter</taxon>
    </lineage>
</organism>
<comment type="similarity">
    <text evidence="2">Belongs to the TonB-dependent receptor family. Hemoglobin/haptoglobin binding protein subfamily.</text>
</comment>
<keyword evidence="9 15" id="KW-0675">Receptor</keyword>
<dbReference type="Gene3D" id="2.170.130.10">
    <property type="entry name" value="TonB-dependent receptor, plug domain"/>
    <property type="match status" value="1"/>
</dbReference>
<keyword evidence="4 11" id="KW-1134">Transmembrane beta strand</keyword>
<evidence type="ECO:0000256" key="2">
    <source>
        <dbReference type="ARBA" id="ARBA00008143"/>
    </source>
</evidence>
<dbReference type="PROSITE" id="PS52016">
    <property type="entry name" value="TONB_DEPENDENT_REC_3"/>
    <property type="match status" value="1"/>
</dbReference>
<evidence type="ECO:0000256" key="9">
    <source>
        <dbReference type="ARBA" id="ARBA00023170"/>
    </source>
</evidence>
<keyword evidence="10 11" id="KW-0998">Cell outer membrane</keyword>
<dbReference type="GO" id="GO:0009279">
    <property type="term" value="C:cell outer membrane"/>
    <property type="evidence" value="ECO:0007669"/>
    <property type="project" value="UniProtKB-SubCell"/>
</dbReference>